<protein>
    <submittedName>
        <fullName evidence="2">Uncharacterized protein</fullName>
    </submittedName>
</protein>
<dbReference type="AlphaFoldDB" id="A0A3A9ZTD5"/>
<feature type="signal peptide" evidence="1">
    <location>
        <begin position="1"/>
        <end position="17"/>
    </location>
</feature>
<sequence>MLLGVGAAFAVASPASAAVVSGVVKVEVESADDSRTSKSVTVECPDDKKVINAAGYITDGNGSVAMDDIFPDEALESVTVTGKETDAYGSNWRVKAIATCADEPVGLEWVWAVSEEDNSDDWKRAEAECTGDNTLLGTGATIRGGAGEVALDLIVPNGGRGVAADKVTVDAFELDPFSGDWTVNAFAICADPLDGQQVLRDATTSASDNDGLRVACDEDQVATGTGVELVGVTGEVVIDDVFPTDGSPTVAPTATTVYGQEEDGTPESWYIQAFVICADA</sequence>
<gene>
    <name evidence="2" type="ORF">D7223_05810</name>
</gene>
<evidence type="ECO:0000256" key="1">
    <source>
        <dbReference type="SAM" id="SignalP"/>
    </source>
</evidence>
<organism evidence="2 3">
    <name type="scientific">Micromonospora endolithica</name>
    <dbReference type="NCBI Taxonomy" id="230091"/>
    <lineage>
        <taxon>Bacteria</taxon>
        <taxon>Bacillati</taxon>
        <taxon>Actinomycetota</taxon>
        <taxon>Actinomycetes</taxon>
        <taxon>Micromonosporales</taxon>
        <taxon>Micromonosporaceae</taxon>
        <taxon>Micromonospora</taxon>
    </lineage>
</organism>
<feature type="chain" id="PRO_5017439135" evidence="1">
    <location>
        <begin position="18"/>
        <end position="280"/>
    </location>
</feature>
<reference evidence="2 3" key="1">
    <citation type="journal article" date="2004" name="Syst. Appl. Microbiol.">
        <title>Cryptoendolithic actinomycetes from antarctic sandstone rock samples: Micromonospora endolithica sp. nov. and two isolates related to Micromonospora coerulea Jensen 1932.</title>
        <authorList>
            <person name="Hirsch P."/>
            <person name="Mevs U."/>
            <person name="Kroppenstedt R.M."/>
            <person name="Schumann P."/>
            <person name="Stackebrandt E."/>
        </authorList>
    </citation>
    <scope>NUCLEOTIDE SEQUENCE [LARGE SCALE GENOMIC DNA]</scope>
    <source>
        <strain evidence="2 3">JCM 12677</strain>
    </source>
</reference>
<evidence type="ECO:0000313" key="3">
    <source>
        <dbReference type="Proteomes" id="UP000281726"/>
    </source>
</evidence>
<evidence type="ECO:0000313" key="2">
    <source>
        <dbReference type="EMBL" id="RKN51214.1"/>
    </source>
</evidence>
<accession>A0A3A9ZTD5</accession>
<dbReference type="EMBL" id="RBAK01000001">
    <property type="protein sequence ID" value="RKN51214.1"/>
    <property type="molecule type" value="Genomic_DNA"/>
</dbReference>
<keyword evidence="1" id="KW-0732">Signal</keyword>
<proteinExistence type="predicted"/>
<dbReference type="Proteomes" id="UP000281726">
    <property type="component" value="Unassembled WGS sequence"/>
</dbReference>
<name>A0A3A9ZTD5_9ACTN</name>
<keyword evidence="3" id="KW-1185">Reference proteome</keyword>
<comment type="caution">
    <text evidence="2">The sequence shown here is derived from an EMBL/GenBank/DDBJ whole genome shotgun (WGS) entry which is preliminary data.</text>
</comment>